<evidence type="ECO:0000256" key="22">
    <source>
        <dbReference type="SAM" id="Coils"/>
    </source>
</evidence>
<dbReference type="PANTHER" id="PTHR45339:SF1">
    <property type="entry name" value="HYBRID SIGNAL TRANSDUCTION HISTIDINE KINASE J"/>
    <property type="match status" value="1"/>
</dbReference>
<evidence type="ECO:0000256" key="2">
    <source>
        <dbReference type="ARBA" id="ARBA00004651"/>
    </source>
</evidence>
<feature type="region of interest" description="Disordered" evidence="23">
    <location>
        <begin position="1555"/>
        <end position="1579"/>
    </location>
</feature>
<gene>
    <name evidence="31" type="primary">barA_2</name>
    <name evidence="31" type="ORF">Talka_01481</name>
</gene>
<keyword evidence="12 24" id="KW-1133">Transmembrane helix</keyword>
<dbReference type="InterPro" id="IPR006189">
    <property type="entry name" value="CHASE_dom"/>
</dbReference>
<dbReference type="InterPro" id="IPR036641">
    <property type="entry name" value="HPT_dom_sf"/>
</dbReference>
<dbReference type="InterPro" id="IPR005467">
    <property type="entry name" value="His_kinase_dom"/>
</dbReference>
<feature type="coiled-coil region" evidence="22">
    <location>
        <begin position="1647"/>
        <end position="1703"/>
    </location>
</feature>
<dbReference type="PROSITE" id="PS50112">
    <property type="entry name" value="PAS"/>
    <property type="match status" value="2"/>
</dbReference>
<dbReference type="NCBIfam" id="TIGR00229">
    <property type="entry name" value="sensory_box"/>
    <property type="match status" value="3"/>
</dbReference>
<evidence type="ECO:0000259" key="28">
    <source>
        <dbReference type="PROSITE" id="PS50113"/>
    </source>
</evidence>
<evidence type="ECO:0000259" key="27">
    <source>
        <dbReference type="PROSITE" id="PS50112"/>
    </source>
</evidence>
<sequence>MARLHGLLRWRQAGLRSPAAPGWAALLAALTVLIAGLALASWLHQRAQQELQAHLERQLDNAQRRLLTAFDRYESLLLSVRAWLHTQPQVDWQQARAFIAPLELQERYPATSGLAWVRRVPAEQLEAWLRQARQRGLSVDVHFRPLRPLPHTAQPREAFVIDWIEPSGLEHLVGLELSSDPIRWEAMQQAAASGNLTVTAPLRLANTEREELGLLFVLPTYRSGWTPAGAAQRAAELTGFVVMGVPAPELAFEAGLTGALYEWHWMDPAASRRAARVPPGQPLPADLGPGDRGVELLDGPHHDAGMPAAQGRGAAWAVAKRTIELGQRRYELWVRSTPTLERQWRPVAATIVVAGSLPIALLAGWATLAAFRLRQAERERLRVLESDVARLSLVARHTHNAIVFADRSGRVTWINDACERLTGYRREEMLGQIPGRLLQTPQTDPQAVATLRDAVRRGAGCQVDILNRSKDGRDYWVSIELVPLHDEAGECNGFLAVEIDITERVRTQERLQVALAEAETLMNTVRQHAIVSQTAPDGTIVDVNEAFCAISGYTREELIGAPHNLIKSGVHDAAFWAEFWGTITLGHAWRGEICNRAKDGRLYWVDSIVAPLFDHRGCIERYLSIRFDITPRKQAEAALRTQQQRLDNILRATGAGTWVLDPATGEAEVDERWLRMLGRAEPGPLRLGMATWAEHVHPDDWPGVMLGLQAHVEGLSEAFEYTLRMRHVDGRWLWVRTRGQAFERDADGRAVRIYGTNLDITDVKTAEESAARAERLLRTAIEAMAEGFVLYDEHDRLVFCNERYRELHPTTQAFVEPGRTFEEIIRYAAERGEYPAAAGRLEAWVAERLALHRQPEADFIQVQAGGRRLRVIERRLPDGYTVGLRIDVTELERARAEAEENRQLLISALDAVGAALSVFDAQERLVWANERFYQLHAHLADILQPGVTFETFIRTAVERDAIHLEGQAPEDWLQRRLADFRAGCTDRVVRRPNGQALRIVERRTPAGLHVGLRYDVTELENARRAAEEASRAKSQFVANMSHEIRTPMNAVLGMLQLLLGTALDARQRDYAEKAESAAKSLLGIINDILDFSKIEAGKLELDPEPFAVDRLWRDLATIMAASLKGKRLELLFDLDPAIPRVLVGDAMRLQQVLINLTGNAIKFTAEGSVTLQARLLERHVEPDGTERVRLRLAVIDTGIGIAPEAQARLFSAFTQAESSTTRRFGGTGLGLAISQRLVQLMGGAITVDSTPGQGSTFAFEVELPVARDVPAALAAEAIPRELTALRCLVVDDHPLARELLCAAVRQLGWSCTAVPDAQAALQQVHAAEQPFDAVFVDWSLPGMDGLALAMALRQDVPQERRAAIVMVTASGRDVLAQMPQERQAALDGFLVKPVTASMLLEAVRAARAAAQGQAPAAAPAAHARRLAGMRILVVEDNAINQQVARDLLQREGAQVTLAEHGQQALDRLKAHPDGWDVVLMDMQMPVMDGLQATQAIRQRLGLTELPIVAMTANAMASDREACLAAGMNDHIGKPFAIDQLVRVLLRWAPHAVRPQAAGAEAEPPAPSPTHADAAASAPWPEAERIDVPAALARLGDDPALYARIVRAFVQGLAHTQAQLQAQLDAGADERLAALLHTLKGAAGTVGAVRLAERAAEAERAVKAVLADPTAPRAPLPPWWAPLVEELAQTERALQRVLAELQTRGLVAADTPLDEGAAQQADPARWRETLQRLDALLAASDMEALEVHDALLAEPAVAQDERWAALHRAMEAMDFEAARAAVQTLLQAKQEGAGHGAA</sequence>
<evidence type="ECO:0000256" key="23">
    <source>
        <dbReference type="SAM" id="MobiDB-lite"/>
    </source>
</evidence>
<dbReference type="RefSeq" id="WP_143890500.1">
    <property type="nucleotide sequence ID" value="NZ_VJNB01000007.1"/>
</dbReference>
<evidence type="ECO:0000256" key="10">
    <source>
        <dbReference type="ARBA" id="ARBA00022777"/>
    </source>
</evidence>
<feature type="domain" description="PAC" evidence="28">
    <location>
        <begin position="719"/>
        <end position="772"/>
    </location>
</feature>
<feature type="coiled-coil region" evidence="22">
    <location>
        <begin position="881"/>
        <end position="908"/>
    </location>
</feature>
<dbReference type="InterPro" id="IPR001789">
    <property type="entry name" value="Sig_transdc_resp-reg_receiver"/>
</dbReference>
<keyword evidence="8" id="KW-0732">Signal</keyword>
<dbReference type="SUPFAM" id="SSF47384">
    <property type="entry name" value="Homodimeric domain of signal transducing histidine kinase"/>
    <property type="match status" value="1"/>
</dbReference>
<dbReference type="InterPro" id="IPR003594">
    <property type="entry name" value="HATPase_dom"/>
</dbReference>
<feature type="domain" description="PAC" evidence="28">
    <location>
        <begin position="587"/>
        <end position="641"/>
    </location>
</feature>
<dbReference type="SMART" id="SM00086">
    <property type="entry name" value="PAC"/>
    <property type="match status" value="3"/>
</dbReference>
<dbReference type="Gene3D" id="3.30.450.20">
    <property type="entry name" value="PAS domain"/>
    <property type="match status" value="4"/>
</dbReference>
<dbReference type="PROSITE" id="PS50839">
    <property type="entry name" value="CHASE"/>
    <property type="match status" value="1"/>
</dbReference>
<evidence type="ECO:0000259" key="29">
    <source>
        <dbReference type="PROSITE" id="PS50839"/>
    </source>
</evidence>
<dbReference type="InterPro" id="IPR036097">
    <property type="entry name" value="HisK_dim/P_sf"/>
</dbReference>
<dbReference type="SMART" id="SM01079">
    <property type="entry name" value="CHASE"/>
    <property type="match status" value="1"/>
</dbReference>
<feature type="domain" description="Histidine kinase" evidence="25">
    <location>
        <begin position="1039"/>
        <end position="1265"/>
    </location>
</feature>
<organism evidence="31 32">
    <name type="scientific">Tepidimonas alkaliphilus</name>
    <dbReference type="NCBI Taxonomy" id="2588942"/>
    <lineage>
        <taxon>Bacteria</taxon>
        <taxon>Pseudomonadati</taxon>
        <taxon>Pseudomonadota</taxon>
        <taxon>Betaproteobacteria</taxon>
        <taxon>Burkholderiales</taxon>
        <taxon>Tepidimonas</taxon>
    </lineage>
</organism>
<dbReference type="SUPFAM" id="SSF47226">
    <property type="entry name" value="Histidine-containing phosphotransfer domain, HPT domain"/>
    <property type="match status" value="1"/>
</dbReference>
<dbReference type="SUPFAM" id="SSF52172">
    <property type="entry name" value="CheY-like"/>
    <property type="match status" value="2"/>
</dbReference>
<evidence type="ECO:0000256" key="13">
    <source>
        <dbReference type="ARBA" id="ARBA00023012"/>
    </source>
</evidence>
<evidence type="ECO:0000256" key="9">
    <source>
        <dbReference type="ARBA" id="ARBA00022741"/>
    </source>
</evidence>
<accession>A0A554W750</accession>
<keyword evidence="5 21" id="KW-0597">Phosphoprotein</keyword>
<dbReference type="Pfam" id="PF02518">
    <property type="entry name" value="HATPase_c"/>
    <property type="match status" value="1"/>
</dbReference>
<dbReference type="GO" id="GO:0000155">
    <property type="term" value="F:phosphorelay sensor kinase activity"/>
    <property type="evidence" value="ECO:0007669"/>
    <property type="project" value="InterPro"/>
</dbReference>
<comment type="catalytic activity">
    <reaction evidence="1">
        <text>ATP + protein L-histidine = ADP + protein N-phospho-L-histidine.</text>
        <dbReference type="EC" id="2.7.13.3"/>
    </reaction>
</comment>
<evidence type="ECO:0000259" key="30">
    <source>
        <dbReference type="PROSITE" id="PS50894"/>
    </source>
</evidence>
<keyword evidence="15 24" id="KW-0472">Membrane</keyword>
<protein>
    <recommendedName>
        <fullName evidence="18">Sensory/regulatory protein RpfC</fullName>
        <ecNumber evidence="3">2.7.13.3</ecNumber>
    </recommendedName>
    <alternativeName>
        <fullName evidence="19">Virulence sensor protein BvgS</fullName>
    </alternativeName>
</protein>
<dbReference type="InterPro" id="IPR013655">
    <property type="entry name" value="PAS_fold_3"/>
</dbReference>
<dbReference type="SMART" id="SM00448">
    <property type="entry name" value="REC"/>
    <property type="match status" value="2"/>
</dbReference>
<dbReference type="EC" id="2.7.13.3" evidence="3"/>
<dbReference type="FunFam" id="1.10.287.130:FF:000002">
    <property type="entry name" value="Two-component osmosensing histidine kinase"/>
    <property type="match status" value="1"/>
</dbReference>
<dbReference type="InterPro" id="IPR003661">
    <property type="entry name" value="HisK_dim/P_dom"/>
</dbReference>
<keyword evidence="9" id="KW-0547">Nucleotide-binding</keyword>
<evidence type="ECO:0000256" key="16">
    <source>
        <dbReference type="ARBA" id="ARBA00058004"/>
    </source>
</evidence>
<dbReference type="CDD" id="cd00082">
    <property type="entry name" value="HisKA"/>
    <property type="match status" value="1"/>
</dbReference>
<evidence type="ECO:0000256" key="20">
    <source>
        <dbReference type="PROSITE-ProRule" id="PRU00110"/>
    </source>
</evidence>
<dbReference type="InterPro" id="IPR000700">
    <property type="entry name" value="PAS-assoc_C"/>
</dbReference>
<dbReference type="Pfam" id="PF12860">
    <property type="entry name" value="PAS_7"/>
    <property type="match status" value="2"/>
</dbReference>
<keyword evidence="6 31" id="KW-0808">Transferase</keyword>
<keyword evidence="14" id="KW-0843">Virulence</keyword>
<dbReference type="Pfam" id="PF00512">
    <property type="entry name" value="HisKA"/>
    <property type="match status" value="1"/>
</dbReference>
<dbReference type="InterPro" id="IPR042240">
    <property type="entry name" value="CHASE_sf"/>
</dbReference>
<dbReference type="CDD" id="cd17546">
    <property type="entry name" value="REC_hyHK_CKI1_RcsC-like"/>
    <property type="match status" value="2"/>
</dbReference>
<dbReference type="PROSITE" id="PS50113">
    <property type="entry name" value="PAC"/>
    <property type="match status" value="3"/>
</dbReference>
<keyword evidence="10 31" id="KW-0418">Kinase</keyword>
<dbReference type="PANTHER" id="PTHR45339">
    <property type="entry name" value="HYBRID SIGNAL TRANSDUCTION HISTIDINE KINASE J"/>
    <property type="match status" value="1"/>
</dbReference>
<dbReference type="InterPro" id="IPR004358">
    <property type="entry name" value="Sig_transdc_His_kin-like_C"/>
</dbReference>
<dbReference type="InterPro" id="IPR011006">
    <property type="entry name" value="CheY-like_superfamily"/>
</dbReference>
<dbReference type="CDD" id="cd00130">
    <property type="entry name" value="PAS"/>
    <property type="match status" value="3"/>
</dbReference>
<feature type="modified residue" description="4-aspartylphosphate" evidence="21">
    <location>
        <position position="1337"/>
    </location>
</feature>
<reference evidence="31 32" key="1">
    <citation type="submission" date="2019-07" db="EMBL/GenBank/DDBJ databases">
        <title>Tepidimonas alkaliphilus YIM 72238 draft genome.</title>
        <authorList>
            <person name="Da Costa M.S."/>
            <person name="Froufe H.J.C."/>
            <person name="Egas C."/>
            <person name="Albuquerque L."/>
        </authorList>
    </citation>
    <scope>NUCLEOTIDE SEQUENCE [LARGE SCALE GENOMIC DNA]</scope>
    <source>
        <strain evidence="31 32">YIM 72238</strain>
    </source>
</reference>
<dbReference type="Proteomes" id="UP000315736">
    <property type="component" value="Unassembled WGS sequence"/>
</dbReference>
<feature type="domain" description="PAC" evidence="28">
    <location>
        <begin position="459"/>
        <end position="513"/>
    </location>
</feature>
<feature type="domain" description="Response regulatory" evidence="26">
    <location>
        <begin position="1430"/>
        <end position="1548"/>
    </location>
</feature>
<keyword evidence="11" id="KW-0067">ATP-binding</keyword>
<feature type="domain" description="CHASE" evidence="29">
    <location>
        <begin position="86"/>
        <end position="241"/>
    </location>
</feature>
<feature type="transmembrane region" description="Helical" evidence="24">
    <location>
        <begin position="347"/>
        <end position="371"/>
    </location>
</feature>
<dbReference type="SUPFAM" id="SSF55785">
    <property type="entry name" value="PYP-like sensor domain (PAS domain)"/>
    <property type="match status" value="5"/>
</dbReference>
<feature type="modified residue" description="4-aspartylphosphate" evidence="21">
    <location>
        <position position="1481"/>
    </location>
</feature>
<evidence type="ECO:0000256" key="7">
    <source>
        <dbReference type="ARBA" id="ARBA00022692"/>
    </source>
</evidence>
<dbReference type="SMART" id="SM00387">
    <property type="entry name" value="HATPase_c"/>
    <property type="match status" value="1"/>
</dbReference>
<evidence type="ECO:0000256" key="19">
    <source>
        <dbReference type="ARBA" id="ARBA00070152"/>
    </source>
</evidence>
<feature type="transmembrane region" description="Helical" evidence="24">
    <location>
        <begin position="20"/>
        <end position="43"/>
    </location>
</feature>
<feature type="domain" description="HPt" evidence="30">
    <location>
        <begin position="1597"/>
        <end position="1700"/>
    </location>
</feature>
<dbReference type="OrthoDB" id="5519028at2"/>
<dbReference type="Gene3D" id="1.10.287.130">
    <property type="match status" value="1"/>
</dbReference>
<dbReference type="GO" id="GO:0005886">
    <property type="term" value="C:plasma membrane"/>
    <property type="evidence" value="ECO:0007669"/>
    <property type="project" value="UniProtKB-SubCell"/>
</dbReference>
<name>A0A554W750_9BURK</name>
<evidence type="ECO:0000256" key="4">
    <source>
        <dbReference type="ARBA" id="ARBA00022475"/>
    </source>
</evidence>
<dbReference type="InterPro" id="IPR035965">
    <property type="entry name" value="PAS-like_dom_sf"/>
</dbReference>
<evidence type="ECO:0000256" key="3">
    <source>
        <dbReference type="ARBA" id="ARBA00012438"/>
    </source>
</evidence>
<dbReference type="InterPro" id="IPR008207">
    <property type="entry name" value="Sig_transdc_His_kin_Hpt_dom"/>
</dbReference>
<feature type="modified residue" description="Phosphohistidine" evidence="20">
    <location>
        <position position="1636"/>
    </location>
</feature>
<comment type="subcellular location">
    <subcellularLocation>
        <location evidence="2">Cell membrane</location>
        <topology evidence="2">Multi-pass membrane protein</topology>
    </subcellularLocation>
</comment>
<evidence type="ECO:0000256" key="8">
    <source>
        <dbReference type="ARBA" id="ARBA00022729"/>
    </source>
</evidence>
<evidence type="ECO:0000259" key="25">
    <source>
        <dbReference type="PROSITE" id="PS50109"/>
    </source>
</evidence>
<dbReference type="InterPro" id="IPR036890">
    <property type="entry name" value="HATPase_C_sf"/>
</dbReference>
<dbReference type="SMART" id="SM00091">
    <property type="entry name" value="PAS"/>
    <property type="match status" value="5"/>
</dbReference>
<dbReference type="PROSITE" id="PS50110">
    <property type="entry name" value="RESPONSE_REGULATORY"/>
    <property type="match status" value="2"/>
</dbReference>
<dbReference type="SMART" id="SM00388">
    <property type="entry name" value="HisKA"/>
    <property type="match status" value="1"/>
</dbReference>
<dbReference type="InterPro" id="IPR000014">
    <property type="entry name" value="PAS"/>
</dbReference>
<dbReference type="Pfam" id="PF03924">
    <property type="entry name" value="CHASE"/>
    <property type="match status" value="1"/>
</dbReference>
<evidence type="ECO:0000256" key="1">
    <source>
        <dbReference type="ARBA" id="ARBA00000085"/>
    </source>
</evidence>
<evidence type="ECO:0000259" key="26">
    <source>
        <dbReference type="PROSITE" id="PS50110"/>
    </source>
</evidence>
<comment type="function">
    <text evidence="16">Member of the two-component regulatory system BvgS/BvgA. Phosphorylates BvgA via a four-step phosphorelay in response to environmental signals.</text>
</comment>
<feature type="domain" description="PAS" evidence="27">
    <location>
        <begin position="537"/>
        <end position="560"/>
    </location>
</feature>
<evidence type="ECO:0000256" key="5">
    <source>
        <dbReference type="ARBA" id="ARBA00022553"/>
    </source>
</evidence>
<keyword evidence="7 24" id="KW-0812">Transmembrane</keyword>
<dbReference type="Pfam" id="PF13426">
    <property type="entry name" value="PAS_9"/>
    <property type="match status" value="2"/>
</dbReference>
<keyword evidence="22" id="KW-0175">Coiled coil</keyword>
<dbReference type="SUPFAM" id="SSF55874">
    <property type="entry name" value="ATPase domain of HSP90 chaperone/DNA topoisomerase II/histidine kinase"/>
    <property type="match status" value="1"/>
</dbReference>
<evidence type="ECO:0000256" key="6">
    <source>
        <dbReference type="ARBA" id="ARBA00022679"/>
    </source>
</evidence>
<keyword evidence="4" id="KW-1003">Cell membrane</keyword>
<dbReference type="PROSITE" id="PS50109">
    <property type="entry name" value="HIS_KIN"/>
    <property type="match status" value="1"/>
</dbReference>
<comment type="subunit">
    <text evidence="17">At low DSF concentrations, interacts with RpfF.</text>
</comment>
<proteinExistence type="predicted"/>
<dbReference type="Pfam" id="PF08447">
    <property type="entry name" value="PAS_3"/>
    <property type="match status" value="1"/>
</dbReference>
<evidence type="ECO:0000256" key="24">
    <source>
        <dbReference type="SAM" id="Phobius"/>
    </source>
</evidence>
<evidence type="ECO:0000256" key="15">
    <source>
        <dbReference type="ARBA" id="ARBA00023136"/>
    </source>
</evidence>
<feature type="domain" description="Response regulatory" evidence="26">
    <location>
        <begin position="1286"/>
        <end position="1407"/>
    </location>
</feature>
<dbReference type="Gene3D" id="3.40.50.2300">
    <property type="match status" value="2"/>
</dbReference>
<evidence type="ECO:0000313" key="32">
    <source>
        <dbReference type="Proteomes" id="UP000315736"/>
    </source>
</evidence>
<feature type="domain" description="PAS" evidence="27">
    <location>
        <begin position="387"/>
        <end position="458"/>
    </location>
</feature>
<keyword evidence="32" id="KW-1185">Reference proteome</keyword>
<evidence type="ECO:0000256" key="14">
    <source>
        <dbReference type="ARBA" id="ARBA00023026"/>
    </source>
</evidence>
<evidence type="ECO:0000256" key="21">
    <source>
        <dbReference type="PROSITE-ProRule" id="PRU00169"/>
    </source>
</evidence>
<evidence type="ECO:0000256" key="18">
    <source>
        <dbReference type="ARBA" id="ARBA00068150"/>
    </source>
</evidence>
<dbReference type="Gene3D" id="1.20.120.160">
    <property type="entry name" value="HPT domain"/>
    <property type="match status" value="1"/>
</dbReference>
<evidence type="ECO:0000256" key="12">
    <source>
        <dbReference type="ARBA" id="ARBA00022989"/>
    </source>
</evidence>
<dbReference type="InterPro" id="IPR001610">
    <property type="entry name" value="PAC"/>
</dbReference>
<dbReference type="GO" id="GO:0005524">
    <property type="term" value="F:ATP binding"/>
    <property type="evidence" value="ECO:0007669"/>
    <property type="project" value="UniProtKB-KW"/>
</dbReference>
<dbReference type="CDD" id="cd16922">
    <property type="entry name" value="HATPase_EvgS-ArcB-TorS-like"/>
    <property type="match status" value="1"/>
</dbReference>
<dbReference type="Pfam" id="PF00072">
    <property type="entry name" value="Response_reg"/>
    <property type="match status" value="2"/>
</dbReference>
<keyword evidence="13" id="KW-0902">Two-component regulatory system</keyword>
<dbReference type="Gene3D" id="3.30.565.10">
    <property type="entry name" value="Histidine kinase-like ATPase, C-terminal domain"/>
    <property type="match status" value="1"/>
</dbReference>
<dbReference type="Pfam" id="PF01627">
    <property type="entry name" value="Hpt"/>
    <property type="match status" value="1"/>
</dbReference>
<dbReference type="EMBL" id="VJNB01000007">
    <property type="protein sequence ID" value="TSE19392.1"/>
    <property type="molecule type" value="Genomic_DNA"/>
</dbReference>
<evidence type="ECO:0000256" key="11">
    <source>
        <dbReference type="ARBA" id="ARBA00022840"/>
    </source>
</evidence>
<dbReference type="PRINTS" id="PR00344">
    <property type="entry name" value="BCTRLSENSOR"/>
</dbReference>
<dbReference type="FunFam" id="3.30.565.10:FF:000010">
    <property type="entry name" value="Sensor histidine kinase RcsC"/>
    <property type="match status" value="1"/>
</dbReference>
<dbReference type="PROSITE" id="PS50894">
    <property type="entry name" value="HPT"/>
    <property type="match status" value="1"/>
</dbReference>
<evidence type="ECO:0000256" key="17">
    <source>
        <dbReference type="ARBA" id="ARBA00064003"/>
    </source>
</evidence>
<evidence type="ECO:0000313" key="31">
    <source>
        <dbReference type="EMBL" id="TSE19392.1"/>
    </source>
</evidence>
<dbReference type="Gene3D" id="3.30.450.350">
    <property type="entry name" value="CHASE domain"/>
    <property type="match status" value="1"/>
</dbReference>
<feature type="coiled-coil region" evidence="22">
    <location>
        <begin position="45"/>
        <end position="72"/>
    </location>
</feature>
<comment type="caution">
    <text evidence="31">The sequence shown here is derived from an EMBL/GenBank/DDBJ whole genome shotgun (WGS) entry which is preliminary data.</text>
</comment>